<sequence length="301" mass="33205">MPGVAAGPSIPASGGFGPAPRPGTGIIPADYIRVLSEWLRIPVTTTSSALVYFYRFDRYRKAHSQSAHAHGLKTVDTLLFATACVYLATKTTDCNRKIRDVLNCAHSALRPDEPPMRIDTAHWKFRESLLAAELVLLRILKFELNVDLAYWPAIQYVRHLFRVHPAPPPAPPVPPPPVPPRSPSRPRDAGPRVRRSNRMSPPPPPPPNAARRRARSRSRSRSRDRLPSITDVPPAARIVLQTAWGFVADAYLRSSVLDWSAHDIALAAVAVALILVNAEQAPDVDRLCEAFPPPRLGPCIR</sequence>
<dbReference type="STRING" id="578462.A0A0L0T1R0"/>
<dbReference type="CDD" id="cd20534">
    <property type="entry name" value="CYCLIN_CCNM_CCNQ_rpt1"/>
    <property type="match status" value="1"/>
</dbReference>
<dbReference type="GO" id="GO:0016538">
    <property type="term" value="F:cyclin-dependent protein serine/threonine kinase regulator activity"/>
    <property type="evidence" value="ECO:0007669"/>
    <property type="project" value="InterPro"/>
</dbReference>
<feature type="compositionally biased region" description="Basic residues" evidence="1">
    <location>
        <begin position="210"/>
        <end position="220"/>
    </location>
</feature>
<dbReference type="InterPro" id="IPR043198">
    <property type="entry name" value="Cyclin/Ssn8"/>
</dbReference>
<dbReference type="PANTHER" id="PTHR10026">
    <property type="entry name" value="CYCLIN"/>
    <property type="match status" value="1"/>
</dbReference>
<evidence type="ECO:0000256" key="1">
    <source>
        <dbReference type="SAM" id="MobiDB-lite"/>
    </source>
</evidence>
<feature type="region of interest" description="Disordered" evidence="1">
    <location>
        <begin position="170"/>
        <end position="229"/>
    </location>
</feature>
<dbReference type="Proteomes" id="UP000054350">
    <property type="component" value="Unassembled WGS sequence"/>
</dbReference>
<dbReference type="OrthoDB" id="25002at2759"/>
<evidence type="ECO:0000313" key="3">
    <source>
        <dbReference type="Proteomes" id="UP000054350"/>
    </source>
</evidence>
<dbReference type="InterPro" id="IPR036915">
    <property type="entry name" value="Cyclin-like_sf"/>
</dbReference>
<dbReference type="eggNOG" id="KOG0834">
    <property type="taxonomic scope" value="Eukaryota"/>
</dbReference>
<proteinExistence type="predicted"/>
<organism evidence="2 3">
    <name type="scientific">Allomyces macrogynus (strain ATCC 38327)</name>
    <name type="common">Allomyces javanicus var. macrogynus</name>
    <dbReference type="NCBI Taxonomy" id="578462"/>
    <lineage>
        <taxon>Eukaryota</taxon>
        <taxon>Fungi</taxon>
        <taxon>Fungi incertae sedis</taxon>
        <taxon>Blastocladiomycota</taxon>
        <taxon>Blastocladiomycetes</taxon>
        <taxon>Blastocladiales</taxon>
        <taxon>Blastocladiaceae</taxon>
        <taxon>Allomyces</taxon>
    </lineage>
</organism>
<reference evidence="2 3" key="1">
    <citation type="submission" date="2009-11" db="EMBL/GenBank/DDBJ databases">
        <title>Annotation of Allomyces macrogynus ATCC 38327.</title>
        <authorList>
            <consortium name="The Broad Institute Genome Sequencing Platform"/>
            <person name="Russ C."/>
            <person name="Cuomo C."/>
            <person name="Burger G."/>
            <person name="Gray M.W."/>
            <person name="Holland P.W.H."/>
            <person name="King N."/>
            <person name="Lang F.B.F."/>
            <person name="Roger A.J."/>
            <person name="Ruiz-Trillo I."/>
            <person name="Young S.K."/>
            <person name="Zeng Q."/>
            <person name="Gargeya S."/>
            <person name="Fitzgerald M."/>
            <person name="Haas B."/>
            <person name="Abouelleil A."/>
            <person name="Alvarado L."/>
            <person name="Arachchi H.M."/>
            <person name="Berlin A."/>
            <person name="Chapman S.B."/>
            <person name="Gearin G."/>
            <person name="Goldberg J."/>
            <person name="Griggs A."/>
            <person name="Gujja S."/>
            <person name="Hansen M."/>
            <person name="Heiman D."/>
            <person name="Howarth C."/>
            <person name="Larimer J."/>
            <person name="Lui A."/>
            <person name="MacDonald P.J.P."/>
            <person name="McCowen C."/>
            <person name="Montmayeur A."/>
            <person name="Murphy C."/>
            <person name="Neiman D."/>
            <person name="Pearson M."/>
            <person name="Priest M."/>
            <person name="Roberts A."/>
            <person name="Saif S."/>
            <person name="Shea T."/>
            <person name="Sisk P."/>
            <person name="Stolte C."/>
            <person name="Sykes S."/>
            <person name="Wortman J."/>
            <person name="Nusbaum C."/>
            <person name="Birren B."/>
        </authorList>
    </citation>
    <scope>NUCLEOTIDE SEQUENCE [LARGE SCALE GENOMIC DNA]</scope>
    <source>
        <strain evidence="2 3">ATCC 38327</strain>
    </source>
</reference>
<dbReference type="VEuPathDB" id="FungiDB:AMAG_12841"/>
<feature type="compositionally biased region" description="Pro residues" evidence="1">
    <location>
        <begin position="170"/>
        <end position="183"/>
    </location>
</feature>
<name>A0A0L0T1R0_ALLM3</name>
<keyword evidence="3" id="KW-1185">Reference proteome</keyword>
<evidence type="ECO:0000313" key="2">
    <source>
        <dbReference type="EMBL" id="KNE68672.1"/>
    </source>
</evidence>
<reference evidence="3" key="2">
    <citation type="submission" date="2009-11" db="EMBL/GenBank/DDBJ databases">
        <title>The Genome Sequence of Allomyces macrogynus strain ATCC 38327.</title>
        <authorList>
            <consortium name="The Broad Institute Genome Sequencing Platform"/>
            <person name="Russ C."/>
            <person name="Cuomo C."/>
            <person name="Shea T."/>
            <person name="Young S.K."/>
            <person name="Zeng Q."/>
            <person name="Koehrsen M."/>
            <person name="Haas B."/>
            <person name="Borodovsky M."/>
            <person name="Guigo R."/>
            <person name="Alvarado L."/>
            <person name="Berlin A."/>
            <person name="Borenstein D."/>
            <person name="Chen Z."/>
            <person name="Engels R."/>
            <person name="Freedman E."/>
            <person name="Gellesch M."/>
            <person name="Goldberg J."/>
            <person name="Griggs A."/>
            <person name="Gujja S."/>
            <person name="Heiman D."/>
            <person name="Hepburn T."/>
            <person name="Howarth C."/>
            <person name="Jen D."/>
            <person name="Larson L."/>
            <person name="Lewis B."/>
            <person name="Mehta T."/>
            <person name="Park D."/>
            <person name="Pearson M."/>
            <person name="Roberts A."/>
            <person name="Saif S."/>
            <person name="Shenoy N."/>
            <person name="Sisk P."/>
            <person name="Stolte C."/>
            <person name="Sykes S."/>
            <person name="Walk T."/>
            <person name="White J."/>
            <person name="Yandava C."/>
            <person name="Burger G."/>
            <person name="Gray M.W."/>
            <person name="Holland P.W.H."/>
            <person name="King N."/>
            <person name="Lang F.B.F."/>
            <person name="Roger A.J."/>
            <person name="Ruiz-Trillo I."/>
            <person name="Lander E."/>
            <person name="Nusbaum C."/>
        </authorList>
    </citation>
    <scope>NUCLEOTIDE SEQUENCE [LARGE SCALE GENOMIC DNA]</scope>
    <source>
        <strain evidence="3">ATCC 38327</strain>
    </source>
</reference>
<dbReference type="AlphaFoldDB" id="A0A0L0T1R0"/>
<gene>
    <name evidence="2" type="ORF">AMAG_12841</name>
</gene>
<dbReference type="SUPFAM" id="SSF47954">
    <property type="entry name" value="Cyclin-like"/>
    <property type="match status" value="2"/>
</dbReference>
<dbReference type="InterPro" id="IPR048055">
    <property type="entry name" value="Cyclin-Q_first_cyclin_box"/>
</dbReference>
<accession>A0A0L0T1R0</accession>
<dbReference type="EMBL" id="GG745357">
    <property type="protein sequence ID" value="KNE68672.1"/>
    <property type="molecule type" value="Genomic_DNA"/>
</dbReference>
<dbReference type="Gene3D" id="1.10.472.10">
    <property type="entry name" value="Cyclin-like"/>
    <property type="match status" value="2"/>
</dbReference>
<dbReference type="GO" id="GO:0006357">
    <property type="term" value="P:regulation of transcription by RNA polymerase II"/>
    <property type="evidence" value="ECO:0007669"/>
    <property type="project" value="InterPro"/>
</dbReference>
<protein>
    <submittedName>
        <fullName evidence="2">Uncharacterized protein</fullName>
    </submittedName>
</protein>